<reference evidence="1" key="1">
    <citation type="submission" date="2014-11" db="EMBL/GenBank/DDBJ databases">
        <authorList>
            <person name="Amaro Gonzalez C."/>
        </authorList>
    </citation>
    <scope>NUCLEOTIDE SEQUENCE</scope>
</reference>
<dbReference type="EMBL" id="GBXM01077414">
    <property type="protein sequence ID" value="JAH31163.1"/>
    <property type="molecule type" value="Transcribed_RNA"/>
</dbReference>
<sequence>METAYCGTDSPINTVFYLRFYSLQLFICNAYKIEWLFQSEIDAGLV</sequence>
<name>A0A0E9RSB5_ANGAN</name>
<proteinExistence type="predicted"/>
<accession>A0A0E9RSB5</accession>
<dbReference type="AlphaFoldDB" id="A0A0E9RSB5"/>
<organism evidence="1">
    <name type="scientific">Anguilla anguilla</name>
    <name type="common">European freshwater eel</name>
    <name type="synonym">Muraena anguilla</name>
    <dbReference type="NCBI Taxonomy" id="7936"/>
    <lineage>
        <taxon>Eukaryota</taxon>
        <taxon>Metazoa</taxon>
        <taxon>Chordata</taxon>
        <taxon>Craniata</taxon>
        <taxon>Vertebrata</taxon>
        <taxon>Euteleostomi</taxon>
        <taxon>Actinopterygii</taxon>
        <taxon>Neopterygii</taxon>
        <taxon>Teleostei</taxon>
        <taxon>Anguilliformes</taxon>
        <taxon>Anguillidae</taxon>
        <taxon>Anguilla</taxon>
    </lineage>
</organism>
<protein>
    <submittedName>
        <fullName evidence="1">Uncharacterized protein</fullName>
    </submittedName>
</protein>
<reference evidence="1" key="2">
    <citation type="journal article" date="2015" name="Fish Shellfish Immunol.">
        <title>Early steps in the European eel (Anguilla anguilla)-Vibrio vulnificus interaction in the gills: Role of the RtxA13 toxin.</title>
        <authorList>
            <person name="Callol A."/>
            <person name="Pajuelo D."/>
            <person name="Ebbesson L."/>
            <person name="Teles M."/>
            <person name="MacKenzie S."/>
            <person name="Amaro C."/>
        </authorList>
    </citation>
    <scope>NUCLEOTIDE SEQUENCE</scope>
</reference>
<evidence type="ECO:0000313" key="1">
    <source>
        <dbReference type="EMBL" id="JAH31163.1"/>
    </source>
</evidence>